<dbReference type="EMBL" id="LNZH02000105">
    <property type="protein sequence ID" value="OCB91118.1"/>
    <property type="molecule type" value="Genomic_DNA"/>
</dbReference>
<evidence type="ECO:0000313" key="1">
    <source>
        <dbReference type="EMBL" id="OCB91118.1"/>
    </source>
</evidence>
<sequence>MLERREVWNLGDLAVRLHSAQGIVDALELGGASKVRGPGSMHRRESSYRIIDSGKEQHQEGDKEKQETYEFNPLKVSCRVF</sequence>
<accession>A0A9Q5I3M9</accession>
<gene>
    <name evidence="1" type="ORF">A7U60_g1635</name>
</gene>
<name>A0A9Q5I3M9_SANBA</name>
<evidence type="ECO:0000313" key="2">
    <source>
        <dbReference type="Proteomes" id="UP000757232"/>
    </source>
</evidence>
<reference evidence="1" key="1">
    <citation type="submission" date="2016-06" db="EMBL/GenBank/DDBJ databases">
        <title>Draft Genome sequence of the fungus Inonotus baumii.</title>
        <authorList>
            <person name="Zhu H."/>
            <person name="Lin W."/>
        </authorList>
    </citation>
    <scope>NUCLEOTIDE SEQUENCE</scope>
    <source>
        <strain evidence="1">821</strain>
    </source>
</reference>
<proteinExistence type="predicted"/>
<comment type="caution">
    <text evidence="1">The sequence shown here is derived from an EMBL/GenBank/DDBJ whole genome shotgun (WGS) entry which is preliminary data.</text>
</comment>
<organism evidence="1 2">
    <name type="scientific">Sanghuangporus baumii</name>
    <name type="common">Phellinus baumii</name>
    <dbReference type="NCBI Taxonomy" id="108892"/>
    <lineage>
        <taxon>Eukaryota</taxon>
        <taxon>Fungi</taxon>
        <taxon>Dikarya</taxon>
        <taxon>Basidiomycota</taxon>
        <taxon>Agaricomycotina</taxon>
        <taxon>Agaricomycetes</taxon>
        <taxon>Hymenochaetales</taxon>
        <taxon>Hymenochaetaceae</taxon>
        <taxon>Sanghuangporus</taxon>
    </lineage>
</organism>
<dbReference type="Proteomes" id="UP000757232">
    <property type="component" value="Unassembled WGS sequence"/>
</dbReference>
<protein>
    <submittedName>
        <fullName evidence="1">Uncharacterized protein</fullName>
    </submittedName>
</protein>
<dbReference type="AlphaFoldDB" id="A0A9Q5I3M9"/>
<keyword evidence="2" id="KW-1185">Reference proteome</keyword>